<evidence type="ECO:0000259" key="2">
    <source>
        <dbReference type="SMART" id="SM00481"/>
    </source>
</evidence>
<dbReference type="SMART" id="SM00481">
    <property type="entry name" value="POLIIIAc"/>
    <property type="match status" value="1"/>
</dbReference>
<dbReference type="NCBIfam" id="NF006702">
    <property type="entry name" value="PRK09248.1"/>
    <property type="match status" value="1"/>
</dbReference>
<dbReference type="Gene3D" id="3.20.20.140">
    <property type="entry name" value="Metal-dependent hydrolases"/>
    <property type="match status" value="1"/>
</dbReference>
<comment type="caution">
    <text evidence="3">The sequence shown here is derived from an EMBL/GenBank/DDBJ whole genome shotgun (WGS) entry which is preliminary data.</text>
</comment>
<feature type="region of interest" description="Disordered" evidence="1">
    <location>
        <begin position="246"/>
        <end position="270"/>
    </location>
</feature>
<evidence type="ECO:0000313" key="4">
    <source>
        <dbReference type="Proteomes" id="UP001600894"/>
    </source>
</evidence>
<dbReference type="Pfam" id="PF02811">
    <property type="entry name" value="PHP"/>
    <property type="match status" value="1"/>
</dbReference>
<dbReference type="InterPro" id="IPR004013">
    <property type="entry name" value="PHP_dom"/>
</dbReference>
<reference evidence="3 4" key="1">
    <citation type="submission" date="2024-04" db="EMBL/GenBank/DDBJ databases">
        <title>Defined microbial consortia suppress multidrug-resistant proinflammatory Enterobacteriaceae via ecological control.</title>
        <authorList>
            <person name="Furuichi M."/>
            <person name="Kawaguchi T."/>
            <person name="Pust M."/>
            <person name="Yasuma K."/>
            <person name="Plichta D."/>
            <person name="Hasegawa N."/>
            <person name="Ohya T."/>
            <person name="Bhattarai S."/>
            <person name="Sasajima S."/>
            <person name="Aoto Y."/>
            <person name="Tuganbaev T."/>
            <person name="Yaginuma M."/>
            <person name="Ueda M."/>
            <person name="Okahashi N."/>
            <person name="Amafuji K."/>
            <person name="Kiridooshi Y."/>
            <person name="Sugita K."/>
            <person name="Strazar M."/>
            <person name="Skelly A."/>
            <person name="Suda W."/>
            <person name="Hattori M."/>
            <person name="Nakamoto N."/>
            <person name="Caballero S."/>
            <person name="Norman J."/>
            <person name="Olle B."/>
            <person name="Tanoue T."/>
            <person name="Arita M."/>
            <person name="Bucci V."/>
            <person name="Atarashi K."/>
            <person name="Xavier R."/>
            <person name="Honda K."/>
        </authorList>
    </citation>
    <scope>NUCLEOTIDE SEQUENCE [LARGE SCALE GENOMIC DNA]</scope>
    <source>
        <strain evidence="4">f13</strain>
    </source>
</reference>
<dbReference type="RefSeq" id="WP_390469066.1">
    <property type="nucleotide sequence ID" value="NZ_BAABXL010000001.1"/>
</dbReference>
<dbReference type="InterPro" id="IPR003141">
    <property type="entry name" value="Pol/His_phosphatase_N"/>
</dbReference>
<feature type="domain" description="Polymerase/histidinol phosphatase N-terminal" evidence="2">
    <location>
        <begin position="5"/>
        <end position="79"/>
    </location>
</feature>
<dbReference type="SUPFAM" id="SSF89550">
    <property type="entry name" value="PHP domain-like"/>
    <property type="match status" value="1"/>
</dbReference>
<protein>
    <submittedName>
        <fullName evidence="3">Phosphatase</fullName>
    </submittedName>
</protein>
<dbReference type="PANTHER" id="PTHR36928">
    <property type="entry name" value="PHOSPHATASE YCDX-RELATED"/>
    <property type="match status" value="1"/>
</dbReference>
<dbReference type="InterPro" id="IPR050243">
    <property type="entry name" value="PHP_phosphatase"/>
</dbReference>
<accession>A0ABQ0ATK2</accession>
<keyword evidence="4" id="KW-1185">Reference proteome</keyword>
<name>A0ABQ0ATK2_9FIRM</name>
<evidence type="ECO:0000313" key="3">
    <source>
        <dbReference type="EMBL" id="GAA6267350.1"/>
    </source>
</evidence>
<dbReference type="CDD" id="cd07437">
    <property type="entry name" value="PHP_HisPPase_Ycdx_like"/>
    <property type="match status" value="1"/>
</dbReference>
<proteinExistence type="predicted"/>
<evidence type="ECO:0000256" key="1">
    <source>
        <dbReference type="SAM" id="MobiDB-lite"/>
    </source>
</evidence>
<gene>
    <name evidence="3" type="ORF">F130042H8_04100</name>
</gene>
<organism evidence="3 4">
    <name type="scientific">Enterocloster alcoholdehydrogenati</name>
    <dbReference type="NCBI Taxonomy" id="2547410"/>
    <lineage>
        <taxon>Bacteria</taxon>
        <taxon>Bacillati</taxon>
        <taxon>Bacillota</taxon>
        <taxon>Clostridia</taxon>
        <taxon>Lachnospirales</taxon>
        <taxon>Lachnospiraceae</taxon>
        <taxon>Enterocloster</taxon>
    </lineage>
</organism>
<dbReference type="EMBL" id="BAABXL010000001">
    <property type="protein sequence ID" value="GAA6267350.1"/>
    <property type="molecule type" value="Genomic_DNA"/>
</dbReference>
<dbReference type="Proteomes" id="UP001600894">
    <property type="component" value="Unassembled WGS sequence"/>
</dbReference>
<sequence length="270" mass="29683">MIDLLDLHTHTIASGHAYNTLYEMAQAAADKGLSLYGCSEHAPAMPGSCHAFYFSNFKVLPRVIRGVPVLMGTELNILDYTGRVDLEDHYLLKTDYAIASLHTPCIDNHGTREDYTKAYLGAIKHPLIHIIGHPDDSRLPADWDAVAAAAAKEHKLLEVNSSSLSPKSTRKGARENYEQVLAACMRYGTSIIINSDAHCEADVGNHEMAHRLLADLHFPDELVVNTSLKKAAVFLPSLERLLKEQPELFSHPKETAPSPDGKIPGGEKQL</sequence>
<dbReference type="InterPro" id="IPR016195">
    <property type="entry name" value="Pol/histidinol_Pase-like"/>
</dbReference>
<dbReference type="PANTHER" id="PTHR36928:SF1">
    <property type="entry name" value="PHOSPHATASE YCDX-RELATED"/>
    <property type="match status" value="1"/>
</dbReference>